<name>A0ACC3BE27_9EURO</name>
<organism evidence="1 2">
    <name type="scientific">Aspergillus melleus</name>
    <dbReference type="NCBI Taxonomy" id="138277"/>
    <lineage>
        <taxon>Eukaryota</taxon>
        <taxon>Fungi</taxon>
        <taxon>Dikarya</taxon>
        <taxon>Ascomycota</taxon>
        <taxon>Pezizomycotina</taxon>
        <taxon>Eurotiomycetes</taxon>
        <taxon>Eurotiomycetidae</taxon>
        <taxon>Eurotiales</taxon>
        <taxon>Aspergillaceae</taxon>
        <taxon>Aspergillus</taxon>
        <taxon>Aspergillus subgen. Circumdati</taxon>
    </lineage>
</organism>
<gene>
    <name evidence="1" type="ORF">N8T08_007673</name>
</gene>
<evidence type="ECO:0000313" key="1">
    <source>
        <dbReference type="EMBL" id="KAK1148998.1"/>
    </source>
</evidence>
<evidence type="ECO:0000313" key="2">
    <source>
        <dbReference type="Proteomes" id="UP001177260"/>
    </source>
</evidence>
<reference evidence="1 2" key="1">
    <citation type="journal article" date="2023" name="ACS Omega">
        <title>Identification of the Neoaspergillic Acid Biosynthesis Gene Cluster by Establishing an In Vitro CRISPR-Ribonucleoprotein Genetic System in Aspergillus melleus.</title>
        <authorList>
            <person name="Yuan B."/>
            <person name="Grau M.F."/>
            <person name="Murata R.M."/>
            <person name="Torok T."/>
            <person name="Venkateswaran K."/>
            <person name="Stajich J.E."/>
            <person name="Wang C.C.C."/>
        </authorList>
    </citation>
    <scope>NUCLEOTIDE SEQUENCE [LARGE SCALE GENOMIC DNA]</scope>
    <source>
        <strain evidence="1 2">IMV 1140</strain>
    </source>
</reference>
<accession>A0ACC3BE27</accession>
<keyword evidence="2" id="KW-1185">Reference proteome</keyword>
<dbReference type="EMBL" id="JAOPJF010000005">
    <property type="protein sequence ID" value="KAK1148998.1"/>
    <property type="molecule type" value="Genomic_DNA"/>
</dbReference>
<protein>
    <submittedName>
        <fullName evidence="1">Uncharacterized protein</fullName>
    </submittedName>
</protein>
<dbReference type="Proteomes" id="UP001177260">
    <property type="component" value="Unassembled WGS sequence"/>
</dbReference>
<proteinExistence type="predicted"/>
<sequence>MTNSFFQALSMGLSLLAAVTAVEGLVRPADKGRLPALGWNSWNAFACDINATKVLTAARQVVDLGLKDLGYEYINSITLLAPFFFMLNLASLVDDCWSIKDQRDPVTKRMIPDPVKFPGGIAGVAKEIHHLGLKVGIYSNLKYDNCGVPSNWTDPYTHCVPDLTNGNNFPNGTCPDLTTPAPSEYDWRQSNTALRYRRMRDALLAVNRTIAYSLCVWGQADVGVWGNETGNSWRISGDITPTWTHIADLANQNTFLLNDANFWGFPDPDMLEVGNGNLTLAENRAHFALWAVMKAPLIIGTPLDKIPPTHLTILKNKYLIDFNQDPLIGRPAYPFKWGYNADWTFDPVHPAEYWAGESSTLGGTLVIMLNSEEQVRLRGFRFAEVPELQSKIRDGGKGKEGDGEVGFEVVDIWSGENLGCVKGGISREVGAHDVGGFVVMGRC</sequence>
<comment type="caution">
    <text evidence="1">The sequence shown here is derived from an EMBL/GenBank/DDBJ whole genome shotgun (WGS) entry which is preliminary data.</text>
</comment>